<dbReference type="PANTHER" id="PTHR34126:SF1">
    <property type="entry name" value="PEROXISOME BIOGENESIS PROTEIN 22"/>
    <property type="match status" value="1"/>
</dbReference>
<evidence type="ECO:0000313" key="3">
    <source>
        <dbReference type="Proteomes" id="UP000243459"/>
    </source>
</evidence>
<dbReference type="OMA" id="ARFIRCQ"/>
<gene>
    <name evidence="2" type="ORF">A4U43_UnF5040</name>
</gene>
<keyword evidence="3" id="KW-1185">Reference proteome</keyword>
<evidence type="ECO:0000313" key="2">
    <source>
        <dbReference type="EMBL" id="ONK55314.1"/>
    </source>
</evidence>
<reference evidence="3" key="1">
    <citation type="journal article" date="2017" name="Nat. Commun.">
        <title>The asparagus genome sheds light on the origin and evolution of a young Y chromosome.</title>
        <authorList>
            <person name="Harkess A."/>
            <person name="Zhou J."/>
            <person name="Xu C."/>
            <person name="Bowers J.E."/>
            <person name="Van der Hulst R."/>
            <person name="Ayyampalayam S."/>
            <person name="Mercati F."/>
            <person name="Riccardi P."/>
            <person name="McKain M.R."/>
            <person name="Kakrana A."/>
            <person name="Tang H."/>
            <person name="Ray J."/>
            <person name="Groenendijk J."/>
            <person name="Arikit S."/>
            <person name="Mathioni S.M."/>
            <person name="Nakano M."/>
            <person name="Shan H."/>
            <person name="Telgmann-Rauber A."/>
            <person name="Kanno A."/>
            <person name="Yue Z."/>
            <person name="Chen H."/>
            <person name="Li W."/>
            <person name="Chen Y."/>
            <person name="Xu X."/>
            <person name="Zhang Y."/>
            <person name="Luo S."/>
            <person name="Chen H."/>
            <person name="Gao J."/>
            <person name="Mao Z."/>
            <person name="Pires J.C."/>
            <person name="Luo M."/>
            <person name="Kudrna D."/>
            <person name="Wing R.A."/>
            <person name="Meyers B.C."/>
            <person name="Yi K."/>
            <person name="Kong H."/>
            <person name="Lavrijsen P."/>
            <person name="Sunseri F."/>
            <person name="Falavigna A."/>
            <person name="Ye Y."/>
            <person name="Leebens-Mack J.H."/>
            <person name="Chen G."/>
        </authorList>
    </citation>
    <scope>NUCLEOTIDE SEQUENCE [LARGE SCALE GENOMIC DNA]</scope>
    <source>
        <strain evidence="3">cv. DH0086</strain>
    </source>
</reference>
<dbReference type="InterPro" id="IPR037485">
    <property type="entry name" value="PEX22"/>
</dbReference>
<dbReference type="Gramene" id="ONK55314">
    <property type="protein sequence ID" value="ONK55314"/>
    <property type="gene ID" value="A4U43_UnF5040"/>
</dbReference>
<feature type="transmembrane region" description="Helical" evidence="1">
    <location>
        <begin position="12"/>
        <end position="30"/>
    </location>
</feature>
<accession>A0A1R3L6T2</accession>
<dbReference type="AlphaFoldDB" id="A0A1R3L6T2"/>
<keyword evidence="1" id="KW-1133">Transmembrane helix</keyword>
<dbReference type="EMBL" id="KV863584">
    <property type="protein sequence ID" value="ONK55314.1"/>
    <property type="molecule type" value="Genomic_DNA"/>
</dbReference>
<keyword evidence="1" id="KW-0812">Transmembrane</keyword>
<proteinExistence type="predicted"/>
<dbReference type="Pfam" id="PF22978">
    <property type="entry name" value="HAD_Pex22"/>
    <property type="match status" value="1"/>
</dbReference>
<sequence length="141" mass="15972">MLLILHNGSVVCQFFIIFFLFLLQFFAYYLDPSELSALVALICNVKFSCLQERVLSALDGAGLFLSCSLTKDKVLFCSTDVGRTSFVRQLEPDWHVDSNLEIVSQLARFIRCQLHISELELGQIASNVFTSKSLEQYFACL</sequence>
<dbReference type="GO" id="GO:0007031">
    <property type="term" value="P:peroxisome organization"/>
    <property type="evidence" value="ECO:0007669"/>
    <property type="project" value="InterPro"/>
</dbReference>
<dbReference type="PANTHER" id="PTHR34126">
    <property type="entry name" value="PEROXISOME BIOGENESIS PROTEIN 22"/>
    <property type="match status" value="1"/>
</dbReference>
<keyword evidence="1" id="KW-0472">Membrane</keyword>
<name>A0A1R3L6T2_ASPOF</name>
<organism evidence="2 3">
    <name type="scientific">Asparagus officinalis</name>
    <name type="common">Garden asparagus</name>
    <dbReference type="NCBI Taxonomy" id="4686"/>
    <lineage>
        <taxon>Eukaryota</taxon>
        <taxon>Viridiplantae</taxon>
        <taxon>Streptophyta</taxon>
        <taxon>Embryophyta</taxon>
        <taxon>Tracheophyta</taxon>
        <taxon>Spermatophyta</taxon>
        <taxon>Magnoliopsida</taxon>
        <taxon>Liliopsida</taxon>
        <taxon>Asparagales</taxon>
        <taxon>Asparagaceae</taxon>
        <taxon>Asparagoideae</taxon>
        <taxon>Asparagus</taxon>
    </lineage>
</organism>
<evidence type="ECO:0000256" key="1">
    <source>
        <dbReference type="SAM" id="Phobius"/>
    </source>
</evidence>
<dbReference type="Proteomes" id="UP000243459">
    <property type="component" value="Unassembled WGS sequence"/>
</dbReference>
<protein>
    <submittedName>
        <fullName evidence="2">Uncharacterized protein</fullName>
    </submittedName>
</protein>